<dbReference type="GO" id="GO:0004519">
    <property type="term" value="F:endonuclease activity"/>
    <property type="evidence" value="ECO:0007669"/>
    <property type="project" value="UniProtKB-KW"/>
</dbReference>
<dbReference type="PANTHER" id="PTHR14859">
    <property type="entry name" value="CALCOFLUOR WHITE HYPERSENSITIVE PROTEIN PRECURSOR"/>
    <property type="match status" value="1"/>
</dbReference>
<evidence type="ECO:0000259" key="1">
    <source>
        <dbReference type="Pfam" id="PF03372"/>
    </source>
</evidence>
<keyword evidence="2" id="KW-0255">Endonuclease</keyword>
<keyword evidence="2" id="KW-0540">Nuclease</keyword>
<keyword evidence="2" id="KW-0378">Hydrolase</keyword>
<sequence>MPVVPETRDTVTVASLRLPGEDQGWPDRRDQVLALLQTLQPDVIAVQQVLQTPDRLNPACWLAKRLRYSCDFVTADPPSHPSRRGNAMLTRLPVLEDGVTLLHPPDEFSAAGMLRLQLGQDAINVYFARLPGDDAPARRRHQAGDLMAWIAATADGLPSLIAGDFAAGTAELALQAPGFRPALAPRDTRAAPRAHGQDVLYQHDRFADATLQPVQLPDDDGNTPLRLGVLVSLRLLAATALTSAP</sequence>
<dbReference type="Pfam" id="PF03372">
    <property type="entry name" value="Exo_endo_phos"/>
    <property type="match status" value="1"/>
</dbReference>
<evidence type="ECO:0000313" key="3">
    <source>
        <dbReference type="Proteomes" id="UP001209922"/>
    </source>
</evidence>
<protein>
    <submittedName>
        <fullName evidence="2">Endonuclease/exonuclease/phosphatase family protein</fullName>
    </submittedName>
</protein>
<organism evidence="2 3">
    <name type="scientific">Xanthomonas chitinilytica</name>
    <dbReference type="NCBI Taxonomy" id="2989819"/>
    <lineage>
        <taxon>Bacteria</taxon>
        <taxon>Pseudomonadati</taxon>
        <taxon>Pseudomonadota</taxon>
        <taxon>Gammaproteobacteria</taxon>
        <taxon>Lysobacterales</taxon>
        <taxon>Lysobacteraceae</taxon>
        <taxon>Xanthomonas</taxon>
    </lineage>
</organism>
<dbReference type="Gene3D" id="3.60.10.10">
    <property type="entry name" value="Endonuclease/exonuclease/phosphatase"/>
    <property type="match status" value="1"/>
</dbReference>
<dbReference type="PANTHER" id="PTHR14859:SF15">
    <property type="entry name" value="ENDONUCLEASE_EXONUCLEASE_PHOSPHATASE DOMAIN-CONTAINING PROTEIN"/>
    <property type="match status" value="1"/>
</dbReference>
<dbReference type="InterPro" id="IPR005135">
    <property type="entry name" value="Endo/exonuclease/phosphatase"/>
</dbReference>
<comment type="caution">
    <text evidence="2">The sequence shown here is derived from an EMBL/GenBank/DDBJ whole genome shotgun (WGS) entry which is preliminary data.</text>
</comment>
<proteinExistence type="predicted"/>
<dbReference type="InterPro" id="IPR051916">
    <property type="entry name" value="GPI-anchor_lipid_remodeler"/>
</dbReference>
<dbReference type="InterPro" id="IPR036691">
    <property type="entry name" value="Endo/exonu/phosph_ase_sf"/>
</dbReference>
<name>A0ABT3JZB2_9XANT</name>
<keyword evidence="3" id="KW-1185">Reference proteome</keyword>
<evidence type="ECO:0000313" key="2">
    <source>
        <dbReference type="EMBL" id="MCW4473803.1"/>
    </source>
</evidence>
<accession>A0ABT3JZB2</accession>
<gene>
    <name evidence="2" type="ORF">OK345_14985</name>
</gene>
<feature type="domain" description="Endonuclease/exonuclease/phosphatase" evidence="1">
    <location>
        <begin position="22"/>
        <end position="165"/>
    </location>
</feature>
<dbReference type="Proteomes" id="UP001209922">
    <property type="component" value="Unassembled WGS sequence"/>
</dbReference>
<dbReference type="SUPFAM" id="SSF56219">
    <property type="entry name" value="DNase I-like"/>
    <property type="match status" value="1"/>
</dbReference>
<reference evidence="2 3" key="1">
    <citation type="submission" date="2022-10" db="EMBL/GenBank/DDBJ databases">
        <title>Xanthomonas sp. H13-6.</title>
        <authorList>
            <person name="Liu X."/>
            <person name="Deng Z."/>
            <person name="Jiang Y."/>
            <person name="Yu T."/>
            <person name="Ai J."/>
        </authorList>
    </citation>
    <scope>NUCLEOTIDE SEQUENCE [LARGE SCALE GENOMIC DNA]</scope>
    <source>
        <strain evidence="2 3">H13-6</strain>
    </source>
</reference>
<dbReference type="EMBL" id="JAPCHY010000014">
    <property type="protein sequence ID" value="MCW4473803.1"/>
    <property type="molecule type" value="Genomic_DNA"/>
</dbReference>